<keyword evidence="3" id="KW-1185">Reference proteome</keyword>
<dbReference type="STRING" id="4540.A0A3L6QCB2"/>
<dbReference type="InterPro" id="IPR029058">
    <property type="entry name" value="AB_hydrolase_fold"/>
</dbReference>
<feature type="compositionally biased region" description="Low complexity" evidence="1">
    <location>
        <begin position="77"/>
        <end position="91"/>
    </location>
</feature>
<dbReference type="EMBL" id="PQIB02000013">
    <property type="protein sequence ID" value="RLM75468.1"/>
    <property type="molecule type" value="Genomic_DNA"/>
</dbReference>
<name>A0A3L6QCB2_PANMI</name>
<protein>
    <submittedName>
        <fullName evidence="2">Uncharacterized protein</fullName>
    </submittedName>
</protein>
<dbReference type="OrthoDB" id="190846at2759"/>
<evidence type="ECO:0000313" key="2">
    <source>
        <dbReference type="EMBL" id="RLM75468.1"/>
    </source>
</evidence>
<gene>
    <name evidence="2" type="ORF">C2845_PM15G17100</name>
</gene>
<feature type="region of interest" description="Disordered" evidence="1">
    <location>
        <begin position="73"/>
        <end position="96"/>
    </location>
</feature>
<dbReference type="Proteomes" id="UP000275267">
    <property type="component" value="Unassembled WGS sequence"/>
</dbReference>
<dbReference type="AlphaFoldDB" id="A0A3L6QCB2"/>
<proteinExistence type="predicted"/>
<evidence type="ECO:0000313" key="3">
    <source>
        <dbReference type="Proteomes" id="UP000275267"/>
    </source>
</evidence>
<comment type="caution">
    <text evidence="2">The sequence shown here is derived from an EMBL/GenBank/DDBJ whole genome shotgun (WGS) entry which is preliminary data.</text>
</comment>
<evidence type="ECO:0000256" key="1">
    <source>
        <dbReference type="SAM" id="MobiDB-lite"/>
    </source>
</evidence>
<dbReference type="Gene3D" id="3.40.50.1820">
    <property type="entry name" value="alpha/beta hydrolase"/>
    <property type="match status" value="1"/>
</dbReference>
<organism evidence="2 3">
    <name type="scientific">Panicum miliaceum</name>
    <name type="common">Proso millet</name>
    <name type="synonym">Broomcorn millet</name>
    <dbReference type="NCBI Taxonomy" id="4540"/>
    <lineage>
        <taxon>Eukaryota</taxon>
        <taxon>Viridiplantae</taxon>
        <taxon>Streptophyta</taxon>
        <taxon>Embryophyta</taxon>
        <taxon>Tracheophyta</taxon>
        <taxon>Spermatophyta</taxon>
        <taxon>Magnoliopsida</taxon>
        <taxon>Liliopsida</taxon>
        <taxon>Poales</taxon>
        <taxon>Poaceae</taxon>
        <taxon>PACMAD clade</taxon>
        <taxon>Panicoideae</taxon>
        <taxon>Panicodae</taxon>
        <taxon>Paniceae</taxon>
        <taxon>Panicinae</taxon>
        <taxon>Panicum</taxon>
        <taxon>Panicum sect. Panicum</taxon>
    </lineage>
</organism>
<reference evidence="3" key="1">
    <citation type="journal article" date="2019" name="Nat. Commun.">
        <title>The genome of broomcorn millet.</title>
        <authorList>
            <person name="Zou C."/>
            <person name="Miki D."/>
            <person name="Li D."/>
            <person name="Tang Q."/>
            <person name="Xiao L."/>
            <person name="Rajput S."/>
            <person name="Deng P."/>
            <person name="Jia W."/>
            <person name="Huang R."/>
            <person name="Zhang M."/>
            <person name="Sun Y."/>
            <person name="Hu J."/>
            <person name="Fu X."/>
            <person name="Schnable P.S."/>
            <person name="Li F."/>
            <person name="Zhang H."/>
            <person name="Feng B."/>
            <person name="Zhu X."/>
            <person name="Liu R."/>
            <person name="Schnable J.C."/>
            <person name="Zhu J.-K."/>
            <person name="Zhang H."/>
        </authorList>
    </citation>
    <scope>NUCLEOTIDE SEQUENCE [LARGE SCALE GENOMIC DNA]</scope>
</reference>
<sequence length="133" mass="14745">MTAPYDAAASDDYHNAPDAEIRVPFFGSVRDLRNLSWSARTSPTWMCRLERVGYRDGETLFVAPYDFRYAVAPPGHPSGSATPSSPTSRGWWSRRRRSRHGARAPWLPLHQSGSSVGNWSSEGLCNGDLGYGE</sequence>
<accession>A0A3L6QCB2</accession>